<name>A0ABT3V032_9ACTN</name>
<keyword evidence="3" id="KW-1185">Reference proteome</keyword>
<comment type="caution">
    <text evidence="2">The sequence shown here is derived from an EMBL/GenBank/DDBJ whole genome shotgun (WGS) entry which is preliminary data.</text>
</comment>
<reference evidence="2" key="1">
    <citation type="journal article" date="2022" name="bioRxiv">
        <title>Discovery and biosynthetic assessment of Streptomyces ortus sp nov. isolated from a deep-sea sponge.</title>
        <authorList>
            <person name="Williams S.E."/>
        </authorList>
    </citation>
    <scope>NUCLEOTIDE SEQUENCE</scope>
    <source>
        <strain evidence="2">A15ISP2-DRY2</strain>
    </source>
</reference>
<accession>A0ABT3V032</accession>
<evidence type="ECO:0000256" key="1">
    <source>
        <dbReference type="SAM" id="MobiDB-lite"/>
    </source>
</evidence>
<organism evidence="2 3">
    <name type="scientific">Streptomyces ortus</name>
    <dbReference type="NCBI Taxonomy" id="2867268"/>
    <lineage>
        <taxon>Bacteria</taxon>
        <taxon>Bacillati</taxon>
        <taxon>Actinomycetota</taxon>
        <taxon>Actinomycetes</taxon>
        <taxon>Kitasatosporales</taxon>
        <taxon>Streptomycetaceae</taxon>
        <taxon>Streptomyces</taxon>
    </lineage>
</organism>
<evidence type="ECO:0000313" key="3">
    <source>
        <dbReference type="Proteomes" id="UP001165590"/>
    </source>
</evidence>
<dbReference type="EMBL" id="JAIFZO010000002">
    <property type="protein sequence ID" value="MCX4232005.1"/>
    <property type="molecule type" value="Genomic_DNA"/>
</dbReference>
<evidence type="ECO:0000313" key="2">
    <source>
        <dbReference type="EMBL" id="MCX4232005.1"/>
    </source>
</evidence>
<dbReference type="Proteomes" id="UP001165590">
    <property type="component" value="Unassembled WGS sequence"/>
</dbReference>
<dbReference type="RefSeq" id="WP_267025108.1">
    <property type="nucleotide sequence ID" value="NZ_JAIFZO010000002.1"/>
</dbReference>
<sequence>MKIWPGWQLVVKLEPSTPRRCRHIVKTAGQPMRCIFNAGHPPHGHTGSADLHAPAIPSPGTLADRR</sequence>
<protein>
    <submittedName>
        <fullName evidence="2">Uncharacterized protein</fullName>
    </submittedName>
</protein>
<gene>
    <name evidence="2" type="ORF">K3769_04265</name>
</gene>
<feature type="region of interest" description="Disordered" evidence="1">
    <location>
        <begin position="35"/>
        <end position="66"/>
    </location>
</feature>
<proteinExistence type="predicted"/>